<proteinExistence type="inferred from homology"/>
<organism evidence="3 4">
    <name type="scientific">Cinnamomum micranthum f. kanehirae</name>
    <dbReference type="NCBI Taxonomy" id="337451"/>
    <lineage>
        <taxon>Eukaryota</taxon>
        <taxon>Viridiplantae</taxon>
        <taxon>Streptophyta</taxon>
        <taxon>Embryophyta</taxon>
        <taxon>Tracheophyta</taxon>
        <taxon>Spermatophyta</taxon>
        <taxon>Magnoliopsida</taxon>
        <taxon>Magnoliidae</taxon>
        <taxon>Laurales</taxon>
        <taxon>Lauraceae</taxon>
        <taxon>Cinnamomum</taxon>
    </lineage>
</organism>
<dbReference type="AlphaFoldDB" id="A0A3S3N3M5"/>
<comment type="similarity">
    <text evidence="1">Belongs to the LOB domain-containing protein family.</text>
</comment>
<keyword evidence="4" id="KW-1185">Reference proteome</keyword>
<name>A0A3S3N3M5_9MAGN</name>
<evidence type="ECO:0000259" key="2">
    <source>
        <dbReference type="PROSITE" id="PS50891"/>
    </source>
</evidence>
<comment type="caution">
    <text evidence="3">The sequence shown here is derived from an EMBL/GenBank/DDBJ whole genome shotgun (WGS) entry which is preliminary data.</text>
</comment>
<accession>A0A3S3N3M5</accession>
<protein>
    <submittedName>
        <fullName evidence="3">LOB domain-containing protein 29</fullName>
    </submittedName>
</protein>
<evidence type="ECO:0000256" key="1">
    <source>
        <dbReference type="ARBA" id="ARBA00005474"/>
    </source>
</evidence>
<evidence type="ECO:0000313" key="3">
    <source>
        <dbReference type="EMBL" id="RWR91662.1"/>
    </source>
</evidence>
<dbReference type="Pfam" id="PF03195">
    <property type="entry name" value="LOB"/>
    <property type="match status" value="1"/>
</dbReference>
<feature type="domain" description="LOB" evidence="2">
    <location>
        <begin position="6"/>
        <end position="108"/>
    </location>
</feature>
<dbReference type="OrthoDB" id="668748at2759"/>
<reference evidence="3 4" key="1">
    <citation type="journal article" date="2019" name="Nat. Plants">
        <title>Stout camphor tree genome fills gaps in understanding of flowering plant genome evolution.</title>
        <authorList>
            <person name="Chaw S.M."/>
            <person name="Liu Y.C."/>
            <person name="Wu Y.W."/>
            <person name="Wang H.Y."/>
            <person name="Lin C.I."/>
            <person name="Wu C.S."/>
            <person name="Ke H.M."/>
            <person name="Chang L.Y."/>
            <person name="Hsu C.Y."/>
            <person name="Yang H.T."/>
            <person name="Sudianto E."/>
            <person name="Hsu M.H."/>
            <person name="Wu K.P."/>
            <person name="Wang L.N."/>
            <person name="Leebens-Mack J.H."/>
            <person name="Tsai I.J."/>
        </authorList>
    </citation>
    <scope>NUCLEOTIDE SEQUENCE [LARGE SCALE GENOMIC DNA]</scope>
    <source>
        <strain evidence="4">cv. Chaw 1501</strain>
        <tissue evidence="3">Young leaves</tissue>
    </source>
</reference>
<dbReference type="GO" id="GO:0045893">
    <property type="term" value="P:positive regulation of DNA-templated transcription"/>
    <property type="evidence" value="ECO:0007669"/>
    <property type="project" value="TreeGrafter"/>
</dbReference>
<sequence>MTGFGSPCGACKFLRRKCVKGCVFAPYFCHEQGATHFAAIHKVFGASNVSKLLAHLPVSDRLEAAVTISYEAQARLQDPIYGCVSHIFALRQQVVNLQAQLASLKAQAAQNLAANGSMSSSPPQDKFHDRLPSFQQECNGFFNLESLVPGQASFSGNPESIESMLCYGNGLIDPNSAGEYHHSSMTEERTSYEGSGSSLYPMATLDMQMDSRKWDFQDMEDLQSVAFANYLHHS</sequence>
<dbReference type="GO" id="GO:0009755">
    <property type="term" value="P:hormone-mediated signaling pathway"/>
    <property type="evidence" value="ECO:0007669"/>
    <property type="project" value="TreeGrafter"/>
</dbReference>
<dbReference type="InterPro" id="IPR004883">
    <property type="entry name" value="LOB"/>
</dbReference>
<dbReference type="PANTHER" id="PTHR31529:SF26">
    <property type="entry name" value="LOB DOMAIN-CONTAINING PROTEIN CRL1"/>
    <property type="match status" value="1"/>
</dbReference>
<dbReference type="EMBL" id="QPKB01000009">
    <property type="protein sequence ID" value="RWR91662.1"/>
    <property type="molecule type" value="Genomic_DNA"/>
</dbReference>
<dbReference type="PANTHER" id="PTHR31529">
    <property type="entry name" value="LOB DOMAIN CONTAINING PROTEIN"/>
    <property type="match status" value="1"/>
</dbReference>
<evidence type="ECO:0000313" key="4">
    <source>
        <dbReference type="Proteomes" id="UP000283530"/>
    </source>
</evidence>
<gene>
    <name evidence="3" type="ORF">CKAN_02082800</name>
</gene>
<dbReference type="STRING" id="337451.A0A3S3N3M5"/>
<dbReference type="Proteomes" id="UP000283530">
    <property type="component" value="Unassembled WGS sequence"/>
</dbReference>
<dbReference type="GO" id="GO:0005634">
    <property type="term" value="C:nucleus"/>
    <property type="evidence" value="ECO:0007669"/>
    <property type="project" value="TreeGrafter"/>
</dbReference>
<dbReference type="PROSITE" id="PS50891">
    <property type="entry name" value="LOB"/>
    <property type="match status" value="1"/>
</dbReference>